<comment type="caution">
    <text evidence="6">The sequence shown here is derived from an EMBL/GenBank/DDBJ whole genome shotgun (WGS) entry which is preliminary data.</text>
</comment>
<keyword evidence="4" id="KW-0804">Transcription</keyword>
<dbReference type="InterPro" id="IPR000843">
    <property type="entry name" value="HTH_LacI"/>
</dbReference>
<dbReference type="SUPFAM" id="SSF47413">
    <property type="entry name" value="lambda repressor-like DNA-binding domains"/>
    <property type="match status" value="1"/>
</dbReference>
<dbReference type="CDD" id="cd06288">
    <property type="entry name" value="PBP1_sucrose_transcription_regulator"/>
    <property type="match status" value="1"/>
</dbReference>
<dbReference type="EMBL" id="JBHSUA010000019">
    <property type="protein sequence ID" value="MFC6397260.1"/>
    <property type="molecule type" value="Genomic_DNA"/>
</dbReference>
<keyword evidence="3 6" id="KW-0238">DNA-binding</keyword>
<dbReference type="CDD" id="cd01392">
    <property type="entry name" value="HTH_LacI"/>
    <property type="match status" value="1"/>
</dbReference>
<dbReference type="PROSITE" id="PS00356">
    <property type="entry name" value="HTH_LACI_1"/>
    <property type="match status" value="1"/>
</dbReference>
<protein>
    <submittedName>
        <fullName evidence="6">LacI family DNA-binding transcriptional regulator</fullName>
    </submittedName>
</protein>
<dbReference type="InterPro" id="IPR028082">
    <property type="entry name" value="Peripla_BP_I"/>
</dbReference>
<dbReference type="InterPro" id="IPR010982">
    <property type="entry name" value="Lambda_DNA-bd_dom_sf"/>
</dbReference>
<evidence type="ECO:0000256" key="4">
    <source>
        <dbReference type="ARBA" id="ARBA00023163"/>
    </source>
</evidence>
<name>A0ABW1X1A4_9ACTN</name>
<organism evidence="6 7">
    <name type="scientific">Luteococcus sanguinis</name>
    <dbReference type="NCBI Taxonomy" id="174038"/>
    <lineage>
        <taxon>Bacteria</taxon>
        <taxon>Bacillati</taxon>
        <taxon>Actinomycetota</taxon>
        <taxon>Actinomycetes</taxon>
        <taxon>Propionibacteriales</taxon>
        <taxon>Propionibacteriaceae</taxon>
        <taxon>Luteococcus</taxon>
    </lineage>
</organism>
<reference evidence="7" key="1">
    <citation type="journal article" date="2019" name="Int. J. Syst. Evol. Microbiol.">
        <title>The Global Catalogue of Microorganisms (GCM) 10K type strain sequencing project: providing services to taxonomists for standard genome sequencing and annotation.</title>
        <authorList>
            <consortium name="The Broad Institute Genomics Platform"/>
            <consortium name="The Broad Institute Genome Sequencing Center for Infectious Disease"/>
            <person name="Wu L."/>
            <person name="Ma J."/>
        </authorList>
    </citation>
    <scope>NUCLEOTIDE SEQUENCE [LARGE SCALE GENOMIC DNA]</scope>
    <source>
        <strain evidence="7">CGMCC 1.15277</strain>
    </source>
</reference>
<dbReference type="InterPro" id="IPR046335">
    <property type="entry name" value="LacI/GalR-like_sensor"/>
</dbReference>
<gene>
    <name evidence="6" type="ORF">ACFP57_09745</name>
</gene>
<keyword evidence="2" id="KW-0805">Transcription regulation</keyword>
<keyword evidence="7" id="KW-1185">Reference proteome</keyword>
<evidence type="ECO:0000256" key="1">
    <source>
        <dbReference type="ARBA" id="ARBA00022491"/>
    </source>
</evidence>
<dbReference type="RefSeq" id="WP_343886506.1">
    <property type="nucleotide sequence ID" value="NZ_BAAAKI010000016.1"/>
</dbReference>
<dbReference type="PANTHER" id="PTHR30146:SF148">
    <property type="entry name" value="HTH-TYPE TRANSCRIPTIONAL REPRESSOR PURR-RELATED"/>
    <property type="match status" value="1"/>
</dbReference>
<dbReference type="GO" id="GO:0003677">
    <property type="term" value="F:DNA binding"/>
    <property type="evidence" value="ECO:0007669"/>
    <property type="project" value="UniProtKB-KW"/>
</dbReference>
<feature type="domain" description="HTH lacI-type" evidence="5">
    <location>
        <begin position="6"/>
        <end position="62"/>
    </location>
</feature>
<dbReference type="PANTHER" id="PTHR30146">
    <property type="entry name" value="LACI-RELATED TRANSCRIPTIONAL REPRESSOR"/>
    <property type="match status" value="1"/>
</dbReference>
<dbReference type="SMART" id="SM00354">
    <property type="entry name" value="HTH_LACI"/>
    <property type="match status" value="1"/>
</dbReference>
<dbReference type="Proteomes" id="UP001596266">
    <property type="component" value="Unassembled WGS sequence"/>
</dbReference>
<dbReference type="PROSITE" id="PS50932">
    <property type="entry name" value="HTH_LACI_2"/>
    <property type="match status" value="1"/>
</dbReference>
<evidence type="ECO:0000256" key="3">
    <source>
        <dbReference type="ARBA" id="ARBA00023125"/>
    </source>
</evidence>
<keyword evidence="1" id="KW-0678">Repressor</keyword>
<dbReference type="Pfam" id="PF00356">
    <property type="entry name" value="LacI"/>
    <property type="match status" value="1"/>
</dbReference>
<evidence type="ECO:0000313" key="6">
    <source>
        <dbReference type="EMBL" id="MFC6397260.1"/>
    </source>
</evidence>
<evidence type="ECO:0000259" key="5">
    <source>
        <dbReference type="PROSITE" id="PS50932"/>
    </source>
</evidence>
<evidence type="ECO:0000256" key="2">
    <source>
        <dbReference type="ARBA" id="ARBA00023015"/>
    </source>
</evidence>
<proteinExistence type="predicted"/>
<dbReference type="Pfam" id="PF13377">
    <property type="entry name" value="Peripla_BP_3"/>
    <property type="match status" value="1"/>
</dbReference>
<evidence type="ECO:0000313" key="7">
    <source>
        <dbReference type="Proteomes" id="UP001596266"/>
    </source>
</evidence>
<sequence>MVQRHATMIDIAKRAGVSQATVSMVLNDAAQGRVSPEKAQRIHEAAAELGYRTNTHARALREGNSRMIGFIGDEVATAPFAGELIRGAQAQAWARDHVLLSVETNADPRLEAAAIEMLLSYRVVGIIYATMYHRIVSLPKALREVPVVVANAEDASGAAPSIFPDEVRGGREAAECLLGAGHRRIAMINIAPEEMHLPAATGRLQGFREALADHRVEAREEWILHGTGGHSSGLELGRQLFSQDDRPTAVFCGNDRTALGCYQALAELGLRIPEDVSVVGFDDQDTLRECFLPALTTFQLPFDEMGRRAVRALVDGDADLADARHCPIATRGSTTQPKESR</sequence>
<dbReference type="Gene3D" id="1.10.260.40">
    <property type="entry name" value="lambda repressor-like DNA-binding domains"/>
    <property type="match status" value="1"/>
</dbReference>
<accession>A0ABW1X1A4</accession>
<dbReference type="SUPFAM" id="SSF53822">
    <property type="entry name" value="Periplasmic binding protein-like I"/>
    <property type="match status" value="1"/>
</dbReference>
<dbReference type="Gene3D" id="3.40.50.2300">
    <property type="match status" value="2"/>
</dbReference>